<protein>
    <recommendedName>
        <fullName evidence="3">CdiI immunity protein domain-containing protein</fullName>
    </recommendedName>
</protein>
<evidence type="ECO:0008006" key="3">
    <source>
        <dbReference type="Google" id="ProtNLM"/>
    </source>
</evidence>
<dbReference type="RefSeq" id="WP_245922963.1">
    <property type="nucleotide sequence ID" value="NZ_OBDY01000004.1"/>
</dbReference>
<reference evidence="1 2" key="1">
    <citation type="submission" date="2017-09" db="EMBL/GenBank/DDBJ databases">
        <authorList>
            <person name="Ehlers B."/>
            <person name="Leendertz F.H."/>
        </authorList>
    </citation>
    <scope>NUCLEOTIDE SEQUENCE [LARGE SCALE GENOMIC DNA]</scope>
    <source>
        <strain evidence="1 2">CGMCC 4.6857</strain>
    </source>
</reference>
<sequence>MTDIGSSGLPESLRARIAERSALSPIDKVRALLHGYVHDADSFDEVREELRDTAETSTLFLEQYLVALETILSEPQPEGTLLRLVAGDGNRGLDDPTDASAAAYLRRLLETLRSVIASAKG</sequence>
<gene>
    <name evidence="1" type="ORF">SAMN05421748_104307</name>
</gene>
<evidence type="ECO:0000313" key="1">
    <source>
        <dbReference type="EMBL" id="SNY34598.1"/>
    </source>
</evidence>
<dbReference type="EMBL" id="OBDY01000004">
    <property type="protein sequence ID" value="SNY34598.1"/>
    <property type="molecule type" value="Genomic_DNA"/>
</dbReference>
<evidence type="ECO:0000313" key="2">
    <source>
        <dbReference type="Proteomes" id="UP000219612"/>
    </source>
</evidence>
<dbReference type="Proteomes" id="UP000219612">
    <property type="component" value="Unassembled WGS sequence"/>
</dbReference>
<accession>A0A285HFY7</accession>
<name>A0A285HFY7_9ACTN</name>
<dbReference type="AlphaFoldDB" id="A0A285HFY7"/>
<organism evidence="1 2">
    <name type="scientific">Paractinoplanes atraurantiacus</name>
    <dbReference type="NCBI Taxonomy" id="1036182"/>
    <lineage>
        <taxon>Bacteria</taxon>
        <taxon>Bacillati</taxon>
        <taxon>Actinomycetota</taxon>
        <taxon>Actinomycetes</taxon>
        <taxon>Micromonosporales</taxon>
        <taxon>Micromonosporaceae</taxon>
        <taxon>Paractinoplanes</taxon>
    </lineage>
</organism>
<proteinExistence type="predicted"/>
<keyword evidence="2" id="KW-1185">Reference proteome</keyword>